<dbReference type="InterPro" id="IPR024078">
    <property type="entry name" value="LmbE-like_dom_sf"/>
</dbReference>
<reference evidence="2 3" key="1">
    <citation type="submission" date="2016-06" db="EMBL/GenBank/DDBJ databases">
        <authorList>
            <person name="Olsen C.W."/>
            <person name="Carey S."/>
            <person name="Hinshaw L."/>
            <person name="Karasin A.I."/>
        </authorList>
    </citation>
    <scope>NUCLEOTIDE SEQUENCE [LARGE SCALE GENOMIC DNA]</scope>
    <source>
        <strain evidence="2 3">LZ-22</strain>
    </source>
</reference>
<dbReference type="OrthoDB" id="116799at2"/>
<name>A0A1G6H448_9ACTN</name>
<dbReference type="InterPro" id="IPR003737">
    <property type="entry name" value="GlcNAc_PI_deacetylase-related"/>
</dbReference>
<dbReference type="AlphaFoldDB" id="A0A1G6H448"/>
<dbReference type="Pfam" id="PF02585">
    <property type="entry name" value="PIG-L"/>
    <property type="match status" value="1"/>
</dbReference>
<dbReference type="GO" id="GO:0016811">
    <property type="term" value="F:hydrolase activity, acting on carbon-nitrogen (but not peptide) bonds, in linear amides"/>
    <property type="evidence" value="ECO:0007669"/>
    <property type="project" value="TreeGrafter"/>
</dbReference>
<keyword evidence="1" id="KW-0862">Zinc</keyword>
<dbReference type="PANTHER" id="PTHR12993:SF11">
    <property type="entry name" value="N-ACETYLGLUCOSAMINYL-PHOSPHATIDYLINOSITOL DE-N-ACETYLASE"/>
    <property type="match status" value="1"/>
</dbReference>
<evidence type="ECO:0000313" key="3">
    <source>
        <dbReference type="Proteomes" id="UP000199086"/>
    </source>
</evidence>
<evidence type="ECO:0000313" key="2">
    <source>
        <dbReference type="EMBL" id="SDB88695.1"/>
    </source>
</evidence>
<dbReference type="GO" id="GO:0016137">
    <property type="term" value="P:glycoside metabolic process"/>
    <property type="evidence" value="ECO:0007669"/>
    <property type="project" value="UniProtKB-ARBA"/>
</dbReference>
<dbReference type="PANTHER" id="PTHR12993">
    <property type="entry name" value="N-ACETYLGLUCOSAMINYL-PHOSPHATIDYLINOSITOL DE-N-ACETYLASE-RELATED"/>
    <property type="match status" value="1"/>
</dbReference>
<gene>
    <name evidence="2" type="ORF">GA0111570_106114</name>
</gene>
<dbReference type="RefSeq" id="WP_092610550.1">
    <property type="nucleotide sequence ID" value="NZ_FMYF01000006.1"/>
</dbReference>
<dbReference type="EMBL" id="FMYF01000006">
    <property type="protein sequence ID" value="SDB88695.1"/>
    <property type="molecule type" value="Genomic_DNA"/>
</dbReference>
<dbReference type="SUPFAM" id="SSF102588">
    <property type="entry name" value="LmbE-like"/>
    <property type="match status" value="1"/>
</dbReference>
<accession>A0A1G6H448</accession>
<sequence length="215" mass="22895">MPWSSVLAVVAHPDDESFGLGAVLDTLVSQGAVGGVLCYTRGEASTLHGVEGDLTQIRVAELTEAADHLGLTHVRLCEFPDGDLASVDRAELAALAVEQARAQQADLVMVMDESGITGHPDHRAATAAGLAAADELGLPVLAWTLSPAITDQLNAEFPAGFIGTTGDEVWRVSREHQLEAAKAHASQALPTSVLWRRLELMGDEEHVRWLRRPVA</sequence>
<organism evidence="2 3">
    <name type="scientific">Raineyella antarctica</name>
    <dbReference type="NCBI Taxonomy" id="1577474"/>
    <lineage>
        <taxon>Bacteria</taxon>
        <taxon>Bacillati</taxon>
        <taxon>Actinomycetota</taxon>
        <taxon>Actinomycetes</taxon>
        <taxon>Propionibacteriales</taxon>
        <taxon>Propionibacteriaceae</taxon>
        <taxon>Raineyella</taxon>
    </lineage>
</organism>
<proteinExistence type="predicted"/>
<dbReference type="Gene3D" id="3.40.50.10320">
    <property type="entry name" value="LmbE-like"/>
    <property type="match status" value="1"/>
</dbReference>
<dbReference type="Proteomes" id="UP000199086">
    <property type="component" value="Unassembled WGS sequence"/>
</dbReference>
<keyword evidence="3" id="KW-1185">Reference proteome</keyword>
<dbReference type="STRING" id="1577474.GA0111570_106114"/>
<protein>
    <submittedName>
        <fullName evidence="2">N-acetylglucosaminyl deacetylase, LmbE family</fullName>
    </submittedName>
</protein>
<evidence type="ECO:0000256" key="1">
    <source>
        <dbReference type="ARBA" id="ARBA00022833"/>
    </source>
</evidence>